<dbReference type="WBParaSite" id="JU765_v2.g13208.t1">
    <property type="protein sequence ID" value="JU765_v2.g13208.t1"/>
    <property type="gene ID" value="JU765_v2.g13208"/>
</dbReference>
<dbReference type="Proteomes" id="UP000887576">
    <property type="component" value="Unplaced"/>
</dbReference>
<protein>
    <submittedName>
        <fullName evidence="2">RecA family profile 1 domain-containing protein</fullName>
    </submittedName>
</protein>
<evidence type="ECO:0000313" key="2">
    <source>
        <dbReference type="WBParaSite" id="JU765_v2.g13208.t1"/>
    </source>
</evidence>
<sequence length="227" mass="25829">MRVVVESLDNLHDGQDICYISTGNKVLDKYFGGGIPCGNIIQLVGPSGAGKSQFCMQLVAYMRANDDQKMAREFGSTKNDAELLENILLMQRTTFPGLENVLNKTLVEMKDLKLLFLDDLELILPDIYGDEKGEQMLSLHKLAVLLKTIARKFNAAVIVVNGVRYDPTSNTLTSVLGLSWKMYFTYRLWMNVIEKEPRQRQIIQKKWFTPQRPPLMFKIVKTGLVTH</sequence>
<evidence type="ECO:0000313" key="1">
    <source>
        <dbReference type="Proteomes" id="UP000887576"/>
    </source>
</evidence>
<name>A0AC34Q628_9BILA</name>
<proteinExistence type="predicted"/>
<reference evidence="2" key="1">
    <citation type="submission" date="2022-11" db="UniProtKB">
        <authorList>
            <consortium name="WormBaseParasite"/>
        </authorList>
    </citation>
    <scope>IDENTIFICATION</scope>
</reference>
<organism evidence="1 2">
    <name type="scientific">Panagrolaimus sp. JU765</name>
    <dbReference type="NCBI Taxonomy" id="591449"/>
    <lineage>
        <taxon>Eukaryota</taxon>
        <taxon>Metazoa</taxon>
        <taxon>Ecdysozoa</taxon>
        <taxon>Nematoda</taxon>
        <taxon>Chromadorea</taxon>
        <taxon>Rhabditida</taxon>
        <taxon>Tylenchina</taxon>
        <taxon>Panagrolaimomorpha</taxon>
        <taxon>Panagrolaimoidea</taxon>
        <taxon>Panagrolaimidae</taxon>
        <taxon>Panagrolaimus</taxon>
    </lineage>
</organism>
<accession>A0AC34Q628</accession>